<dbReference type="PANTHER" id="PTHR13865">
    <property type="entry name" value="TIGHT JUNCTION PROTEIN"/>
    <property type="match status" value="1"/>
</dbReference>
<proteinExistence type="predicted"/>
<dbReference type="GO" id="GO:0098609">
    <property type="term" value="P:cell-cell adhesion"/>
    <property type="evidence" value="ECO:0007669"/>
    <property type="project" value="TreeGrafter"/>
</dbReference>
<feature type="domain" description="PDZ" evidence="1">
    <location>
        <begin position="113"/>
        <end position="190"/>
    </location>
</feature>
<dbReference type="CDD" id="cd00136">
    <property type="entry name" value="PDZ_canonical"/>
    <property type="match status" value="2"/>
</dbReference>
<dbReference type="AlphaFoldDB" id="A0A8T0DHS0"/>
<comment type="caution">
    <text evidence="2">The sequence shown here is derived from an EMBL/GenBank/DDBJ whole genome shotgun (WGS) entry which is preliminary data.</text>
</comment>
<reference evidence="2 3" key="1">
    <citation type="submission" date="2019-07" db="EMBL/GenBank/DDBJ databases">
        <title>Annotation for the trematode Paragonimus westermani.</title>
        <authorList>
            <person name="Choi Y.-J."/>
        </authorList>
    </citation>
    <scope>NUCLEOTIDE SEQUENCE [LARGE SCALE GENOMIC DNA]</scope>
    <source>
        <strain evidence="2">180907_Pwestermani</strain>
    </source>
</reference>
<dbReference type="GO" id="GO:0045216">
    <property type="term" value="P:cell-cell junction organization"/>
    <property type="evidence" value="ECO:0007669"/>
    <property type="project" value="TreeGrafter"/>
</dbReference>
<dbReference type="PROSITE" id="PS50106">
    <property type="entry name" value="PDZ"/>
    <property type="match status" value="2"/>
</dbReference>
<dbReference type="Pfam" id="PF00595">
    <property type="entry name" value="PDZ"/>
    <property type="match status" value="1"/>
</dbReference>
<dbReference type="InterPro" id="IPR041489">
    <property type="entry name" value="PDZ_6"/>
</dbReference>
<dbReference type="InterPro" id="IPR001478">
    <property type="entry name" value="PDZ"/>
</dbReference>
<dbReference type="GO" id="GO:0005923">
    <property type="term" value="C:bicellular tight junction"/>
    <property type="evidence" value="ECO:0007669"/>
    <property type="project" value="TreeGrafter"/>
</dbReference>
<evidence type="ECO:0000259" key="1">
    <source>
        <dbReference type="PROSITE" id="PS50106"/>
    </source>
</evidence>
<organism evidence="2 3">
    <name type="scientific">Paragonimus westermani</name>
    <dbReference type="NCBI Taxonomy" id="34504"/>
    <lineage>
        <taxon>Eukaryota</taxon>
        <taxon>Metazoa</taxon>
        <taxon>Spiralia</taxon>
        <taxon>Lophotrochozoa</taxon>
        <taxon>Platyhelminthes</taxon>
        <taxon>Trematoda</taxon>
        <taxon>Digenea</taxon>
        <taxon>Plagiorchiida</taxon>
        <taxon>Troglotremata</taxon>
        <taxon>Troglotrematidae</taxon>
        <taxon>Paragonimus</taxon>
    </lineage>
</organism>
<evidence type="ECO:0000313" key="3">
    <source>
        <dbReference type="Proteomes" id="UP000699462"/>
    </source>
</evidence>
<dbReference type="SUPFAM" id="SSF50156">
    <property type="entry name" value="PDZ domain-like"/>
    <property type="match status" value="2"/>
</dbReference>
<evidence type="ECO:0000313" key="2">
    <source>
        <dbReference type="EMBL" id="KAF8567220.1"/>
    </source>
</evidence>
<dbReference type="GO" id="GO:0050839">
    <property type="term" value="F:cell adhesion molecule binding"/>
    <property type="evidence" value="ECO:0007669"/>
    <property type="project" value="TreeGrafter"/>
</dbReference>
<dbReference type="SMART" id="SM00228">
    <property type="entry name" value="PDZ"/>
    <property type="match status" value="1"/>
</dbReference>
<dbReference type="GO" id="GO:0005886">
    <property type="term" value="C:plasma membrane"/>
    <property type="evidence" value="ECO:0007669"/>
    <property type="project" value="TreeGrafter"/>
</dbReference>
<protein>
    <recommendedName>
        <fullName evidence="1">PDZ domain-containing protein</fullName>
    </recommendedName>
</protein>
<dbReference type="EMBL" id="JTDF01004090">
    <property type="protein sequence ID" value="KAF8567220.1"/>
    <property type="molecule type" value="Genomic_DNA"/>
</dbReference>
<keyword evidence="3" id="KW-1185">Reference proteome</keyword>
<gene>
    <name evidence="2" type="ORF">P879_02303</name>
</gene>
<feature type="domain" description="PDZ" evidence="1">
    <location>
        <begin position="5"/>
        <end position="43"/>
    </location>
</feature>
<dbReference type="GO" id="GO:0150105">
    <property type="term" value="P:protein localization to cell-cell junction"/>
    <property type="evidence" value="ECO:0007669"/>
    <property type="project" value="TreeGrafter"/>
</dbReference>
<dbReference type="Gene3D" id="2.30.42.10">
    <property type="match status" value="2"/>
</dbReference>
<dbReference type="PANTHER" id="PTHR13865:SF28">
    <property type="entry name" value="POLYCHAETOID, ISOFORM O"/>
    <property type="match status" value="1"/>
</dbReference>
<accession>A0A8T0DHS0</accession>
<dbReference type="Proteomes" id="UP000699462">
    <property type="component" value="Unassembled WGS sequence"/>
</dbReference>
<dbReference type="OrthoDB" id="6235640at2759"/>
<dbReference type="InterPro" id="IPR036034">
    <property type="entry name" value="PDZ_sf"/>
</dbReference>
<dbReference type="Pfam" id="PF17820">
    <property type="entry name" value="PDZ_6"/>
    <property type="match status" value="1"/>
</dbReference>
<sequence>MSSFGDQIVAVNGIPLKNIPYKEAVHLLRCSGKTVHLHIHRCDPRQWTSMPALNFGGNSHSVSLPSQASLPALSQNILTNNGHEYKQLDAKIHSQSMANFEPLQKPVHSNLKTVHLDKRENDESLGVELVSRIFVKSVAEGGLGEKCGLRSGDRLISLNGINAAHLSLVDTANMLRRQETLIEVAEPQTQMENSVALNTSPQTESISDQTKVYLNHDHNGVSPRPCEHARWNCTCSDDVRFSSLRDVTYGPISGCHHCLRPNSTQDCTLLRC</sequence>
<name>A0A8T0DHS0_9TREM</name>